<dbReference type="PANTHER" id="PTHR42838">
    <property type="entry name" value="CYTOCHROME C OXIDASE SUBUNIT II"/>
    <property type="match status" value="1"/>
</dbReference>
<dbReference type="Gene3D" id="2.60.40.420">
    <property type="entry name" value="Cupredoxins - blue copper proteins"/>
    <property type="match status" value="1"/>
</dbReference>
<dbReference type="Gene3D" id="2.130.10.10">
    <property type="entry name" value="YVTN repeat-like/Quinoprotein amine dehydrogenase"/>
    <property type="match status" value="1"/>
</dbReference>
<keyword evidence="5" id="KW-0560">Oxidoreductase</keyword>
<dbReference type="NCBIfam" id="TIGR04246">
    <property type="entry name" value="nitrous_NosZ_Gp"/>
    <property type="match status" value="1"/>
</dbReference>
<dbReference type="InterPro" id="IPR041114">
    <property type="entry name" value="Nos_propeller"/>
</dbReference>
<evidence type="ECO:0000313" key="6">
    <source>
        <dbReference type="Proteomes" id="UP000317371"/>
    </source>
</evidence>
<dbReference type="Proteomes" id="UP000317371">
    <property type="component" value="Unassembled WGS sequence"/>
</dbReference>
<feature type="signal peptide" evidence="4">
    <location>
        <begin position="1"/>
        <end position="19"/>
    </location>
</feature>
<sequence>MKRLVYLSLILLLLAATFAACGRRRAEPTPEPVSVEAGLPTSAMEIANARGLTPEDINAALKTYVPSGKWDDYLMFTSGGHSGQLIVIGIPSMRILKNIAVFTPESWQGYGIGGSESEAILNAGNVRGRTIRYGDTHHPALSETGGDYDGQFVFINDKANARIAVVDLRDFETKQIVKDPNLISNHGSTFVTPNTEYVVQGSQYATPLGWEYAPIEEYKEKYRGLITLWKFDREKGRIDVENSFSIEVPPYWQDLCDAGKLESEGWAFCNSFNSEMATGGIEEGNPPFEAGASQRDTDYLHIFNWRKAAEVVAAGKAEVINGMQVIRMPTAVEEGILYLAPEPKSPHGADVTPDGKYIVVSGKLDPHVTVYSFAKIQQAIADQNWELDEFGIPVLDYDAVRHAQVELGLGPLHTVYDDKGFAYTSLFLDSAVAKWKLGGEDPEAYQLVEKLPVQYNIGHITAAEGDTVSPDGLYVVALNKWAVDRFAPVGPLLPQNEQLIDISGDAMKVIYDMPMGIGEPHYAQIIKADKIQAWNTYPEVGWDPVAQAPSEFATKPGEERIERNGNQVEVFMTAVRSHFTPERVMVKKGDHVIWHITNIETAHDATHGFQLGGHNVSLSLEPGETATFELDVDQDGTFTFYCTEFCSALHLEMAGYLLVEP</sequence>
<dbReference type="InterPro" id="IPR011045">
    <property type="entry name" value="N2O_reductase_N"/>
</dbReference>
<dbReference type="InterPro" id="IPR026468">
    <property type="entry name" value="Nitrous_oxide_Rdtase_Sec-dep"/>
</dbReference>
<dbReference type="InterPro" id="IPR034205">
    <property type="entry name" value="N2OR_C"/>
</dbReference>
<accession>A0A540VH42</accession>
<reference evidence="5 6" key="1">
    <citation type="submission" date="2019-06" db="EMBL/GenBank/DDBJ databases">
        <title>Genome sequence of Litorilinea aerophila BAA-2444.</title>
        <authorList>
            <person name="Maclea K.S."/>
            <person name="Maurais E.G."/>
            <person name="Iannazzi L.C."/>
        </authorList>
    </citation>
    <scope>NUCLEOTIDE SEQUENCE [LARGE SCALE GENOMIC DNA]</scope>
    <source>
        <strain evidence="5 6">ATCC BAA-2444</strain>
    </source>
</reference>
<evidence type="ECO:0000256" key="4">
    <source>
        <dbReference type="SAM" id="SignalP"/>
    </source>
</evidence>
<proteinExistence type="predicted"/>
<dbReference type="GO" id="GO:0030313">
    <property type="term" value="C:cell envelope"/>
    <property type="evidence" value="ECO:0007669"/>
    <property type="project" value="UniProtKB-SubCell"/>
</dbReference>
<dbReference type="Pfam" id="PF18764">
    <property type="entry name" value="nos_propeller"/>
    <property type="match status" value="1"/>
</dbReference>
<dbReference type="GO" id="GO:0046872">
    <property type="term" value="F:metal ion binding"/>
    <property type="evidence" value="ECO:0007669"/>
    <property type="project" value="UniProtKB-KW"/>
</dbReference>
<dbReference type="EC" id="1.7.2.4" evidence="5"/>
<organism evidence="5 6">
    <name type="scientific">Litorilinea aerophila</name>
    <dbReference type="NCBI Taxonomy" id="1204385"/>
    <lineage>
        <taxon>Bacteria</taxon>
        <taxon>Bacillati</taxon>
        <taxon>Chloroflexota</taxon>
        <taxon>Caldilineae</taxon>
        <taxon>Caldilineales</taxon>
        <taxon>Caldilineaceae</taxon>
        <taxon>Litorilinea</taxon>
    </lineage>
</organism>
<evidence type="ECO:0000256" key="3">
    <source>
        <dbReference type="ARBA" id="ARBA00023008"/>
    </source>
</evidence>
<dbReference type="PANTHER" id="PTHR42838:SF2">
    <property type="entry name" value="NITROUS-OXIDE REDUCTASE"/>
    <property type="match status" value="1"/>
</dbReference>
<keyword evidence="4" id="KW-0732">Signal</keyword>
<dbReference type="InterPro" id="IPR008972">
    <property type="entry name" value="Cupredoxin"/>
</dbReference>
<dbReference type="InterPro" id="IPR051403">
    <property type="entry name" value="NosZ/Cyto_c_oxidase_sub2"/>
</dbReference>
<dbReference type="RefSeq" id="WP_141609639.1">
    <property type="nucleotide sequence ID" value="NZ_VIGC02000009.1"/>
</dbReference>
<dbReference type="EMBL" id="VIGC01000009">
    <property type="protein sequence ID" value="TQE96086.1"/>
    <property type="molecule type" value="Genomic_DNA"/>
</dbReference>
<dbReference type="InterPro" id="IPR015943">
    <property type="entry name" value="WD40/YVTN_repeat-like_dom_sf"/>
</dbReference>
<protein>
    <submittedName>
        <fullName evidence="5">Sec-dependent nitrous-oxide reductase</fullName>
        <ecNumber evidence="5">1.7.2.4</ecNumber>
    </submittedName>
</protein>
<keyword evidence="2" id="KW-0479">Metal-binding</keyword>
<dbReference type="SUPFAM" id="SSF50974">
    <property type="entry name" value="Nitrous oxide reductase, N-terminal domain"/>
    <property type="match status" value="1"/>
</dbReference>
<evidence type="ECO:0000313" key="5">
    <source>
        <dbReference type="EMBL" id="TQE96086.1"/>
    </source>
</evidence>
<dbReference type="InParanoid" id="A0A540VH42"/>
<dbReference type="CDD" id="cd04223">
    <property type="entry name" value="N2OR_C"/>
    <property type="match status" value="1"/>
</dbReference>
<keyword evidence="6" id="KW-1185">Reference proteome</keyword>
<evidence type="ECO:0000256" key="2">
    <source>
        <dbReference type="ARBA" id="ARBA00022723"/>
    </source>
</evidence>
<dbReference type="AlphaFoldDB" id="A0A540VH42"/>
<comment type="caution">
    <text evidence="5">The sequence shown here is derived from an EMBL/GenBank/DDBJ whole genome shotgun (WGS) entry which is preliminary data.</text>
</comment>
<dbReference type="GO" id="GO:0050304">
    <property type="term" value="F:nitrous-oxide reductase activity"/>
    <property type="evidence" value="ECO:0007669"/>
    <property type="project" value="UniProtKB-EC"/>
</dbReference>
<dbReference type="SUPFAM" id="SSF49503">
    <property type="entry name" value="Cupredoxins"/>
    <property type="match status" value="1"/>
</dbReference>
<feature type="chain" id="PRO_5022830034" evidence="4">
    <location>
        <begin position="20"/>
        <end position="661"/>
    </location>
</feature>
<name>A0A540VH42_9CHLR</name>
<dbReference type="OrthoDB" id="279535at2"/>
<gene>
    <name evidence="5" type="primary">nosZ</name>
    <name evidence="5" type="ORF">FKZ61_08315</name>
</gene>
<dbReference type="PROSITE" id="PS51257">
    <property type="entry name" value="PROKAR_LIPOPROTEIN"/>
    <property type="match status" value="1"/>
</dbReference>
<comment type="subcellular location">
    <subcellularLocation>
        <location evidence="1">Cell envelope</location>
    </subcellularLocation>
</comment>
<keyword evidence="3" id="KW-0186">Copper</keyword>
<evidence type="ECO:0000256" key="1">
    <source>
        <dbReference type="ARBA" id="ARBA00004196"/>
    </source>
</evidence>